<dbReference type="PANTHER" id="PTHR30163">
    <property type="entry name" value="MEMBRANE-BOUND LYTIC MUREIN TRANSGLYCOSYLASE B"/>
    <property type="match status" value="1"/>
</dbReference>
<accession>A0A916UII6</accession>
<organism evidence="3 4">
    <name type="scientific">Chelatococcus reniformis</name>
    <dbReference type="NCBI Taxonomy" id="1494448"/>
    <lineage>
        <taxon>Bacteria</taxon>
        <taxon>Pseudomonadati</taxon>
        <taxon>Pseudomonadota</taxon>
        <taxon>Alphaproteobacteria</taxon>
        <taxon>Hyphomicrobiales</taxon>
        <taxon>Chelatococcaceae</taxon>
        <taxon>Chelatococcus</taxon>
    </lineage>
</organism>
<dbReference type="FunFam" id="1.10.8.350:FF:000001">
    <property type="entry name" value="Lytic murein transglycosylase B"/>
    <property type="match status" value="1"/>
</dbReference>
<dbReference type="SUPFAM" id="SSF53955">
    <property type="entry name" value="Lysozyme-like"/>
    <property type="match status" value="1"/>
</dbReference>
<keyword evidence="1" id="KW-0732">Signal</keyword>
<dbReference type="AlphaFoldDB" id="A0A916UII6"/>
<evidence type="ECO:0000313" key="3">
    <source>
        <dbReference type="EMBL" id="GGC73665.1"/>
    </source>
</evidence>
<dbReference type="Proteomes" id="UP000637002">
    <property type="component" value="Unassembled WGS sequence"/>
</dbReference>
<reference evidence="3" key="2">
    <citation type="submission" date="2020-09" db="EMBL/GenBank/DDBJ databases">
        <authorList>
            <person name="Sun Q."/>
            <person name="Zhou Y."/>
        </authorList>
    </citation>
    <scope>NUCLEOTIDE SEQUENCE</scope>
    <source>
        <strain evidence="3">CGMCC 1.12919</strain>
    </source>
</reference>
<evidence type="ECO:0000259" key="2">
    <source>
        <dbReference type="Pfam" id="PF13406"/>
    </source>
</evidence>
<dbReference type="CDD" id="cd13399">
    <property type="entry name" value="Slt35-like"/>
    <property type="match status" value="1"/>
</dbReference>
<feature type="signal peptide" evidence="1">
    <location>
        <begin position="1"/>
        <end position="31"/>
    </location>
</feature>
<dbReference type="GO" id="GO:0009253">
    <property type="term" value="P:peptidoglycan catabolic process"/>
    <property type="evidence" value="ECO:0007669"/>
    <property type="project" value="TreeGrafter"/>
</dbReference>
<dbReference type="GO" id="GO:0008933">
    <property type="term" value="F:peptidoglycan lytic transglycosylase activity"/>
    <property type="evidence" value="ECO:0007669"/>
    <property type="project" value="TreeGrafter"/>
</dbReference>
<dbReference type="Pfam" id="PF13406">
    <property type="entry name" value="SLT_2"/>
    <property type="match status" value="1"/>
</dbReference>
<dbReference type="PANTHER" id="PTHR30163:SF8">
    <property type="entry name" value="LYTIC MUREIN TRANSGLYCOSYLASE"/>
    <property type="match status" value="1"/>
</dbReference>
<comment type="caution">
    <text evidence="3">The sequence shown here is derived from an EMBL/GenBank/DDBJ whole genome shotgun (WGS) entry which is preliminary data.</text>
</comment>
<feature type="chain" id="PRO_5038078546" evidence="1">
    <location>
        <begin position="32"/>
        <end position="282"/>
    </location>
</feature>
<dbReference type="InterPro" id="IPR031304">
    <property type="entry name" value="SLT_2"/>
</dbReference>
<dbReference type="InterPro" id="IPR011970">
    <property type="entry name" value="MltB_2"/>
</dbReference>
<dbReference type="Gene3D" id="1.10.530.10">
    <property type="match status" value="1"/>
</dbReference>
<evidence type="ECO:0000256" key="1">
    <source>
        <dbReference type="SAM" id="SignalP"/>
    </source>
</evidence>
<dbReference type="EMBL" id="BMGG01000006">
    <property type="protein sequence ID" value="GGC73665.1"/>
    <property type="molecule type" value="Genomic_DNA"/>
</dbReference>
<dbReference type="Gene3D" id="1.10.8.350">
    <property type="entry name" value="Bacterial muramidase"/>
    <property type="match status" value="1"/>
</dbReference>
<dbReference type="InterPro" id="IPR043426">
    <property type="entry name" value="MltB-like"/>
</dbReference>
<dbReference type="InterPro" id="IPR023346">
    <property type="entry name" value="Lysozyme-like_dom_sf"/>
</dbReference>
<keyword evidence="4" id="KW-1185">Reference proteome</keyword>
<reference evidence="3" key="1">
    <citation type="journal article" date="2014" name="Int. J. Syst. Evol. Microbiol.">
        <title>Complete genome sequence of Corynebacterium casei LMG S-19264T (=DSM 44701T), isolated from a smear-ripened cheese.</title>
        <authorList>
            <consortium name="US DOE Joint Genome Institute (JGI-PGF)"/>
            <person name="Walter F."/>
            <person name="Albersmeier A."/>
            <person name="Kalinowski J."/>
            <person name="Ruckert C."/>
        </authorList>
    </citation>
    <scope>NUCLEOTIDE SEQUENCE</scope>
    <source>
        <strain evidence="3">CGMCC 1.12919</strain>
    </source>
</reference>
<proteinExistence type="predicted"/>
<evidence type="ECO:0000313" key="4">
    <source>
        <dbReference type="Proteomes" id="UP000637002"/>
    </source>
</evidence>
<dbReference type="NCBIfam" id="TIGR02283">
    <property type="entry name" value="MltB_2"/>
    <property type="match status" value="1"/>
</dbReference>
<sequence length="282" mass="30096">MAQMGSRTMRGIVAAVAVVAGSAALSGGAHAAQCGSGPAGFPAWEESFKREAAAAGISPAVINSAFANVSYDQGVINKDRGQHVFKQSFEQFSARMISGGRLAKGKALMRSQARTLQAIQSRFGVPGAVVIAIWGLETDYGVVRGNTPSFTALATLAYDCRRTAFFTKHLMDALRVVQRGDLTAREMRGAWAGEVGQAQFMPSAYYNYAVDFDGDGRADLIRSSTDTMASIANYLRGHGWRPGAGWNPGEPNFAAIKEWNKADVYARTIALFANKLQASVGQ</sequence>
<name>A0A916UII6_9HYPH</name>
<gene>
    <name evidence="3" type="ORF">GCM10010994_35030</name>
</gene>
<feature type="domain" description="Transglycosylase SLT" evidence="2">
    <location>
        <begin position="41"/>
        <end position="247"/>
    </location>
</feature>
<protein>
    <submittedName>
        <fullName evidence="3">Lytic transglycosylase</fullName>
    </submittedName>
</protein>